<name>A0A165XWK5_9AGAM</name>
<dbReference type="Proteomes" id="UP000076532">
    <property type="component" value="Unassembled WGS sequence"/>
</dbReference>
<evidence type="ECO:0000313" key="1">
    <source>
        <dbReference type="EMBL" id="KZP08968.1"/>
    </source>
</evidence>
<sequence length="113" mass="13099">MPIPECTPEPVSFWHEVVDGIQINLICIPSTTSYTYRNVLRSPHPHQRLHTHGSIFSRSMAMENILILLNARQTHRVRLGSTPQRRRTLHKRICLPGAYRYPVICVWSQGVCR</sequence>
<dbReference type="EMBL" id="KV417710">
    <property type="protein sequence ID" value="KZP08968.1"/>
    <property type="molecule type" value="Genomic_DNA"/>
</dbReference>
<keyword evidence="2" id="KW-1185">Reference proteome</keyword>
<accession>A0A165XWK5</accession>
<organism evidence="1 2">
    <name type="scientific">Athelia psychrophila</name>
    <dbReference type="NCBI Taxonomy" id="1759441"/>
    <lineage>
        <taxon>Eukaryota</taxon>
        <taxon>Fungi</taxon>
        <taxon>Dikarya</taxon>
        <taxon>Basidiomycota</taxon>
        <taxon>Agaricomycotina</taxon>
        <taxon>Agaricomycetes</taxon>
        <taxon>Agaricomycetidae</taxon>
        <taxon>Atheliales</taxon>
        <taxon>Atheliaceae</taxon>
        <taxon>Athelia</taxon>
    </lineage>
</organism>
<protein>
    <submittedName>
        <fullName evidence="1">Uncharacterized protein</fullName>
    </submittedName>
</protein>
<reference evidence="1 2" key="1">
    <citation type="journal article" date="2016" name="Mol. Biol. Evol.">
        <title>Comparative Genomics of Early-Diverging Mushroom-Forming Fungi Provides Insights into the Origins of Lignocellulose Decay Capabilities.</title>
        <authorList>
            <person name="Nagy L.G."/>
            <person name="Riley R."/>
            <person name="Tritt A."/>
            <person name="Adam C."/>
            <person name="Daum C."/>
            <person name="Floudas D."/>
            <person name="Sun H."/>
            <person name="Yadav J.S."/>
            <person name="Pangilinan J."/>
            <person name="Larsson K.H."/>
            <person name="Matsuura K."/>
            <person name="Barry K."/>
            <person name="Labutti K."/>
            <person name="Kuo R."/>
            <person name="Ohm R.A."/>
            <person name="Bhattacharya S.S."/>
            <person name="Shirouzu T."/>
            <person name="Yoshinaga Y."/>
            <person name="Martin F.M."/>
            <person name="Grigoriev I.V."/>
            <person name="Hibbett D.S."/>
        </authorList>
    </citation>
    <scope>NUCLEOTIDE SEQUENCE [LARGE SCALE GENOMIC DNA]</scope>
    <source>
        <strain evidence="1 2">CBS 109695</strain>
    </source>
</reference>
<gene>
    <name evidence="1" type="ORF">FIBSPDRAFT_249975</name>
</gene>
<evidence type="ECO:0000313" key="2">
    <source>
        <dbReference type="Proteomes" id="UP000076532"/>
    </source>
</evidence>
<dbReference type="AlphaFoldDB" id="A0A165XWK5"/>
<proteinExistence type="predicted"/>